<feature type="region of interest" description="Disordered" evidence="4">
    <location>
        <begin position="48"/>
        <end position="113"/>
    </location>
</feature>
<evidence type="ECO:0000256" key="4">
    <source>
        <dbReference type="SAM" id="MobiDB-lite"/>
    </source>
</evidence>
<feature type="compositionally biased region" description="Low complexity" evidence="4">
    <location>
        <begin position="49"/>
        <end position="68"/>
    </location>
</feature>
<sequence length="279" mass="30195">MKKENKGADSDATRVLNDDDKATMEGVTRREMLYGAIGAGITLAAFGCNSNEGNAPSSGSGSNASDSNRTQGTYLDPEQPSSPGNGSDTSDADADTGADADTDTDTDTGTDTDADTGKVHLAAACGTYCGACPAYIATHPEDGQIQYSNPWGECDGCLGGGRLAAHCRICDTRLCALRKHDDARCTDCEQLPCYRVTNLINQVYYPGQRGPYMHRLEYLPNLEKIREMGAEEWVKSEEARWRCPGCGLPMGWYDTECARCGEPRSERLFPVTRDTPRPY</sequence>
<evidence type="ECO:0000256" key="3">
    <source>
        <dbReference type="ARBA" id="ARBA00022833"/>
    </source>
</evidence>
<dbReference type="Pfam" id="PF12675">
    <property type="entry name" value="DUF3795"/>
    <property type="match status" value="1"/>
</dbReference>
<evidence type="ECO:0000256" key="1">
    <source>
        <dbReference type="ARBA" id="ARBA00022723"/>
    </source>
</evidence>
<dbReference type="PROSITE" id="PS50199">
    <property type="entry name" value="ZF_RANBP2_2"/>
    <property type="match status" value="1"/>
</dbReference>
<dbReference type="InterPro" id="IPR024227">
    <property type="entry name" value="DUF3795"/>
</dbReference>
<dbReference type="EMBL" id="JQ844213">
    <property type="protein sequence ID" value="AGS52807.1"/>
    <property type="molecule type" value="Genomic_DNA"/>
</dbReference>
<accession>A0A806KDW9</accession>
<evidence type="ECO:0000259" key="5">
    <source>
        <dbReference type="PROSITE" id="PS50199"/>
    </source>
</evidence>
<reference evidence="6" key="1">
    <citation type="submission" date="2012-03" db="EMBL/GenBank/DDBJ databases">
        <title>Functional metagenomics reveals considerable lignocellulase gene clusters in the gut microbiome of a wood-feeding higher termite.</title>
        <authorList>
            <person name="Liu N."/>
        </authorList>
    </citation>
    <scope>NUCLEOTIDE SEQUENCE</scope>
</reference>
<protein>
    <recommendedName>
        <fullName evidence="5">RanBP2-type domain-containing protein</fullName>
    </recommendedName>
</protein>
<dbReference type="InterPro" id="IPR001876">
    <property type="entry name" value="Znf_RanBP2"/>
</dbReference>
<feature type="domain" description="RanBP2-type" evidence="5">
    <location>
        <begin position="237"/>
        <end position="266"/>
    </location>
</feature>
<feature type="compositionally biased region" description="Polar residues" evidence="4">
    <location>
        <begin position="69"/>
        <end position="85"/>
    </location>
</feature>
<feature type="compositionally biased region" description="Acidic residues" evidence="4">
    <location>
        <begin position="90"/>
        <end position="113"/>
    </location>
</feature>
<proteinExistence type="predicted"/>
<organism evidence="6">
    <name type="scientific">uncultured bacterium contig00009</name>
    <dbReference type="NCBI Taxonomy" id="1181501"/>
    <lineage>
        <taxon>Bacteria</taxon>
        <taxon>environmental samples</taxon>
    </lineage>
</organism>
<dbReference type="GO" id="GO:0008270">
    <property type="term" value="F:zinc ion binding"/>
    <property type="evidence" value="ECO:0007669"/>
    <property type="project" value="UniProtKB-KW"/>
</dbReference>
<dbReference type="AlphaFoldDB" id="A0A806KDW9"/>
<feature type="region of interest" description="Disordered" evidence="4">
    <location>
        <begin position="1"/>
        <end position="26"/>
    </location>
</feature>
<keyword evidence="2" id="KW-0863">Zinc-finger</keyword>
<evidence type="ECO:0000313" key="6">
    <source>
        <dbReference type="EMBL" id="AGS52807.1"/>
    </source>
</evidence>
<keyword evidence="1" id="KW-0479">Metal-binding</keyword>
<evidence type="ECO:0000256" key="2">
    <source>
        <dbReference type="ARBA" id="ARBA00022771"/>
    </source>
</evidence>
<name>A0A806KDW9_9BACT</name>
<keyword evidence="3" id="KW-0862">Zinc</keyword>